<keyword evidence="2" id="KW-1133">Transmembrane helix</keyword>
<feature type="region of interest" description="Disordered" evidence="1">
    <location>
        <begin position="34"/>
        <end position="75"/>
    </location>
</feature>
<accession>A0ABU5CX94</accession>
<evidence type="ECO:0000313" key="4">
    <source>
        <dbReference type="Proteomes" id="UP001275315"/>
    </source>
</evidence>
<evidence type="ECO:0000313" key="3">
    <source>
        <dbReference type="EMBL" id="MDY0410501.1"/>
    </source>
</evidence>
<dbReference type="RefSeq" id="WP_320381385.1">
    <property type="nucleotide sequence ID" value="NZ_JAWDIQ010000003.1"/>
</dbReference>
<evidence type="ECO:0000256" key="1">
    <source>
        <dbReference type="SAM" id="MobiDB-lite"/>
    </source>
</evidence>
<dbReference type="EMBL" id="JAWDIQ010000003">
    <property type="protein sequence ID" value="MDY0410501.1"/>
    <property type="molecule type" value="Genomic_DNA"/>
</dbReference>
<reference evidence="3 4" key="1">
    <citation type="submission" date="2023-10" db="EMBL/GenBank/DDBJ databases">
        <title>Virgibacillus soli CC-YMP-6 genome.</title>
        <authorList>
            <person name="Miliotis G."/>
            <person name="Sengupta P."/>
            <person name="Hameed A."/>
            <person name="Chuvochina M."/>
            <person name="Mcdonagh F."/>
            <person name="Simpson A.C."/>
            <person name="Singh N.K."/>
            <person name="Rekha P.D."/>
            <person name="Raman K."/>
            <person name="Hugenholtz P."/>
            <person name="Venkateswaran K."/>
        </authorList>
    </citation>
    <scope>NUCLEOTIDE SEQUENCE [LARGE SCALE GENOMIC DNA]</scope>
    <source>
        <strain evidence="3 4">CC-YMP-6</strain>
    </source>
</reference>
<keyword evidence="2" id="KW-0472">Membrane</keyword>
<dbReference type="InterPro" id="IPR017502">
    <property type="entry name" value="Sortase_SrtB_target"/>
</dbReference>
<feature type="transmembrane region" description="Helical" evidence="2">
    <location>
        <begin position="79"/>
        <end position="97"/>
    </location>
</feature>
<sequence length="103" mass="11478">MHIVVPKEVAGMEYDMKHLARLFLDQTTMKEDDPSKYQIVTHGDDKLKKPKFGSNTDNNDANGLKSTGSNPKTGDTTSMLLYVLLLVGSAIPLAIKFRRRSIL</sequence>
<protein>
    <submittedName>
        <fullName evidence="3">Sortase B protein-sorting domain-containing protein</fullName>
    </submittedName>
</protein>
<proteinExistence type="predicted"/>
<comment type="caution">
    <text evidence="3">The sequence shown here is derived from an EMBL/GenBank/DDBJ whole genome shotgun (WGS) entry which is preliminary data.</text>
</comment>
<dbReference type="Proteomes" id="UP001275315">
    <property type="component" value="Unassembled WGS sequence"/>
</dbReference>
<gene>
    <name evidence="3" type="ORF">RWD45_20635</name>
</gene>
<keyword evidence="4" id="KW-1185">Reference proteome</keyword>
<name>A0ABU5CX94_9BACI</name>
<dbReference type="NCBIfam" id="TIGR03063">
    <property type="entry name" value="srtB_target"/>
    <property type="match status" value="1"/>
</dbReference>
<keyword evidence="2" id="KW-0812">Transmembrane</keyword>
<organism evidence="3 4">
    <name type="scientific">Paracerasibacillus soli</name>
    <dbReference type="NCBI Taxonomy" id="480284"/>
    <lineage>
        <taxon>Bacteria</taxon>
        <taxon>Bacillati</taxon>
        <taxon>Bacillota</taxon>
        <taxon>Bacilli</taxon>
        <taxon>Bacillales</taxon>
        <taxon>Bacillaceae</taxon>
        <taxon>Paracerasibacillus</taxon>
    </lineage>
</organism>
<evidence type="ECO:0000256" key="2">
    <source>
        <dbReference type="SAM" id="Phobius"/>
    </source>
</evidence>
<feature type="compositionally biased region" description="Polar residues" evidence="1">
    <location>
        <begin position="53"/>
        <end position="75"/>
    </location>
</feature>